<sequence>MATAINSANDKYSVEALINRLDAGKITRKSLAESRSRFLKAGKIEEAANIQEALDETENPVRAVIRQAERLKKNAEPLDLEDQLALKVAVNQHAGTDFQASVVVGYQNLFESRGLALSYDEVMAMLMIEAAGRFKDLTSEYPVIV</sequence>
<evidence type="ECO:0000313" key="2">
    <source>
        <dbReference type="Proteomes" id="UP000502005"/>
    </source>
</evidence>
<gene>
    <name evidence="1" type="ORF">CUN67_10660</name>
</gene>
<organism evidence="1 2">
    <name type="scientific">Pantoea cypripedii</name>
    <name type="common">Pectobacterium cypripedii</name>
    <name type="synonym">Erwinia cypripedii</name>
    <dbReference type="NCBI Taxonomy" id="55209"/>
    <lineage>
        <taxon>Bacteria</taxon>
        <taxon>Pseudomonadati</taxon>
        <taxon>Pseudomonadota</taxon>
        <taxon>Gammaproteobacteria</taxon>
        <taxon>Enterobacterales</taxon>
        <taxon>Erwiniaceae</taxon>
        <taxon>Pantoea</taxon>
    </lineage>
</organism>
<dbReference type="AlphaFoldDB" id="A0A6B9FZ09"/>
<accession>A0A6B9FZ09</accession>
<proteinExistence type="predicted"/>
<dbReference type="RefSeq" id="WP_208715249.1">
    <property type="nucleotide sequence ID" value="NZ_CP024768.1"/>
</dbReference>
<reference evidence="1 2" key="1">
    <citation type="submission" date="2017-11" db="EMBL/GenBank/DDBJ databases">
        <title>Genome sequence of Pantoea cypripedii NE1.</title>
        <authorList>
            <person name="Nascimento F.X."/>
        </authorList>
    </citation>
    <scope>NUCLEOTIDE SEQUENCE [LARGE SCALE GENOMIC DNA]</scope>
    <source>
        <strain evidence="1 2">NE1</strain>
    </source>
</reference>
<dbReference type="Proteomes" id="UP000502005">
    <property type="component" value="Chromosome"/>
</dbReference>
<protein>
    <submittedName>
        <fullName evidence="1">Uncharacterized protein</fullName>
    </submittedName>
</protein>
<name>A0A6B9FZ09_PANCY</name>
<evidence type="ECO:0000313" key="1">
    <source>
        <dbReference type="EMBL" id="QGY29368.1"/>
    </source>
</evidence>
<dbReference type="EMBL" id="CP024768">
    <property type="protein sequence ID" value="QGY29368.1"/>
    <property type="molecule type" value="Genomic_DNA"/>
</dbReference>